<feature type="transmembrane region" description="Helical" evidence="7">
    <location>
        <begin position="99"/>
        <end position="116"/>
    </location>
</feature>
<evidence type="ECO:0000256" key="1">
    <source>
        <dbReference type="ARBA" id="ARBA00004651"/>
    </source>
</evidence>
<evidence type="ECO:0000313" key="10">
    <source>
        <dbReference type="EMBL" id="MBC8770034.1"/>
    </source>
</evidence>
<name>A0ABR7QS64_9FLAO</name>
<evidence type="ECO:0000259" key="9">
    <source>
        <dbReference type="Pfam" id="PF13515"/>
    </source>
</evidence>
<organism evidence="10 11">
    <name type="scientific">Arenibacter arenosicollis</name>
    <dbReference type="NCBI Taxonomy" id="2762274"/>
    <lineage>
        <taxon>Bacteria</taxon>
        <taxon>Pseudomonadati</taxon>
        <taxon>Bacteroidota</taxon>
        <taxon>Flavobacteriia</taxon>
        <taxon>Flavobacteriales</taxon>
        <taxon>Flavobacteriaceae</taxon>
        <taxon>Arenibacter</taxon>
    </lineage>
</organism>
<comment type="similarity">
    <text evidence="6">Belongs to the YccS/YhfK family.</text>
</comment>
<feature type="transmembrane region" description="Helical" evidence="7">
    <location>
        <begin position="453"/>
        <end position="469"/>
    </location>
</feature>
<feature type="transmembrane region" description="Helical" evidence="7">
    <location>
        <begin position="526"/>
        <end position="544"/>
    </location>
</feature>
<feature type="transmembrane region" description="Helical" evidence="7">
    <location>
        <begin position="498"/>
        <end position="514"/>
    </location>
</feature>
<protein>
    <submittedName>
        <fullName evidence="10">FUSC family protein</fullName>
    </submittedName>
</protein>
<comment type="subcellular location">
    <subcellularLocation>
        <location evidence="1">Cell membrane</location>
        <topology evidence="1">Multi-pass membrane protein</topology>
    </subcellularLocation>
</comment>
<keyword evidence="4 7" id="KW-1133">Transmembrane helix</keyword>
<dbReference type="InterPro" id="IPR049453">
    <property type="entry name" value="Memb_transporter_dom"/>
</dbReference>
<dbReference type="PANTHER" id="PTHR30509:SF8">
    <property type="entry name" value="INNER MEMBRANE PROTEIN YCCS"/>
    <property type="match status" value="1"/>
</dbReference>
<evidence type="ECO:0000256" key="6">
    <source>
        <dbReference type="ARBA" id="ARBA00043993"/>
    </source>
</evidence>
<feature type="transmembrane region" description="Helical" evidence="7">
    <location>
        <begin position="475"/>
        <end position="491"/>
    </location>
</feature>
<dbReference type="PANTHER" id="PTHR30509">
    <property type="entry name" value="P-HYDROXYBENZOIC ACID EFFLUX PUMP SUBUNIT-RELATED"/>
    <property type="match status" value="1"/>
</dbReference>
<evidence type="ECO:0000256" key="2">
    <source>
        <dbReference type="ARBA" id="ARBA00022475"/>
    </source>
</evidence>
<feature type="domain" description="Integral membrane bound transporter" evidence="9">
    <location>
        <begin position="416"/>
        <end position="538"/>
    </location>
</feature>
<dbReference type="EMBL" id="JACLHY010000026">
    <property type="protein sequence ID" value="MBC8770034.1"/>
    <property type="molecule type" value="Genomic_DNA"/>
</dbReference>
<evidence type="ECO:0000256" key="3">
    <source>
        <dbReference type="ARBA" id="ARBA00022692"/>
    </source>
</evidence>
<feature type="transmembrane region" description="Helical" evidence="7">
    <location>
        <begin position="74"/>
        <end position="93"/>
    </location>
</feature>
<dbReference type="InterPro" id="IPR032692">
    <property type="entry name" value="YccS_N"/>
</dbReference>
<feature type="domain" description="Integral membrane protein YccS N-terminal" evidence="8">
    <location>
        <begin position="77"/>
        <end position="344"/>
    </location>
</feature>
<dbReference type="Proteomes" id="UP000618952">
    <property type="component" value="Unassembled WGS sequence"/>
</dbReference>
<evidence type="ECO:0000256" key="4">
    <source>
        <dbReference type="ARBA" id="ARBA00022989"/>
    </source>
</evidence>
<dbReference type="Pfam" id="PF13515">
    <property type="entry name" value="FUSC_2"/>
    <property type="match status" value="1"/>
</dbReference>
<gene>
    <name evidence="10" type="ORF">H4O18_18690</name>
</gene>
<evidence type="ECO:0000256" key="7">
    <source>
        <dbReference type="SAM" id="Phobius"/>
    </source>
</evidence>
<feature type="transmembrane region" description="Helical" evidence="7">
    <location>
        <begin position="145"/>
        <end position="167"/>
    </location>
</feature>
<dbReference type="RefSeq" id="WP_187587485.1">
    <property type="nucleotide sequence ID" value="NZ_JACLHY010000026.1"/>
</dbReference>
<evidence type="ECO:0000259" key="8">
    <source>
        <dbReference type="Pfam" id="PF12805"/>
    </source>
</evidence>
<feature type="transmembrane region" description="Helical" evidence="7">
    <location>
        <begin position="27"/>
        <end position="53"/>
    </location>
</feature>
<proteinExistence type="inferred from homology"/>
<keyword evidence="11" id="KW-1185">Reference proteome</keyword>
<evidence type="ECO:0000256" key="5">
    <source>
        <dbReference type="ARBA" id="ARBA00023136"/>
    </source>
</evidence>
<dbReference type="Pfam" id="PF12805">
    <property type="entry name" value="FUSC-like"/>
    <property type="match status" value="1"/>
</dbReference>
<sequence>MISISQSISSNSRELLQFLKSTSFSKAILIAIAVTLPILGGILSGHLEIGLALCLGAFWSSPSDVSGSYRHKKFGILFSAVLVMVVSFIGGYLKFEAWLLLPILGILTFAIAFISVYGFRASLISFSGLLALVLSFAHDSQELEIYEYAFLVGVGGLWYLSLAVLWYRINPKAQTEELFGETFVLTAEFLETRGNLVGPQTDRKELQTKLYEIQSKLIEHHETLREILLLSRRTSGRSNYQAKRLLVFVQLVDMLETAIANPVNYDKMDALFNHHPEYIKSFQNLIFEMSRQLRVMAEVGTDQSKFPNNSKLADCFTKVKQEIDFFRKEREASDYEGFLMLQNLLEYQEKQFEKLKKIKWLLGNPDMGSVDLVDRNASKRFIVSQDYDPKLLLRNFSFKSTIFKHSLRLAVTVMIGYALGSYFDFQNPYWILLTIIVIMRPSYGLTKSRSKDRIIGTLIGGAIATGFVFLTQNPYVFGVLGVVSLVIAFSMVQRNYRAGATFITLSVVFIYAIMRPDVLTVIQYRVLDTLIGAGLSLVAMLWIWPAWGFMEIRHQLENSVKANREFLSQIANYYERKGKVTTTYKVSRKEAFVETSNLSSAFQRMAQEPVSKQKYLDKIYELVVLNHTFLSSLASFSTYIQNNPTTEASVKFKNFISKIDQNLGQVLLALKDSESYEAPTELQLEEFSKEQLPTFLPQNIGLSPMLDIQLDRDLQEAHLVTEQLQWLFSLSGKMLKLISKIEFD</sequence>
<keyword evidence="2" id="KW-1003">Cell membrane</keyword>
<evidence type="ECO:0000313" key="11">
    <source>
        <dbReference type="Proteomes" id="UP000618952"/>
    </source>
</evidence>
<keyword evidence="5 7" id="KW-0472">Membrane</keyword>
<accession>A0ABR7QS64</accession>
<reference evidence="10 11" key="1">
    <citation type="submission" date="2020-08" db="EMBL/GenBank/DDBJ databases">
        <title>Arenibacter gaetbuli sp. nov., isolated from a sand dune.</title>
        <authorList>
            <person name="Park S."/>
            <person name="Yoon J.-H."/>
        </authorList>
    </citation>
    <scope>NUCLEOTIDE SEQUENCE [LARGE SCALE GENOMIC DNA]</scope>
    <source>
        <strain evidence="10 11">BSSL-BM3</strain>
    </source>
</reference>
<comment type="caution">
    <text evidence="10">The sequence shown here is derived from an EMBL/GenBank/DDBJ whole genome shotgun (WGS) entry which is preliminary data.</text>
</comment>
<keyword evidence="3 7" id="KW-0812">Transmembrane</keyword>